<reference evidence="1 2" key="1">
    <citation type="submission" date="2017-09" db="EMBL/GenBank/DDBJ databases">
        <title>Large-scale bioinformatics analysis of Bacillus genomes uncovers conserved roles of natural products in bacterial physiology.</title>
        <authorList>
            <consortium name="Agbiome Team Llc"/>
            <person name="Bleich R.M."/>
            <person name="Grubbs K.J."/>
            <person name="Santa Maria K.C."/>
            <person name="Allen S.E."/>
            <person name="Farag S."/>
            <person name="Shank E.A."/>
            <person name="Bowers A."/>
        </authorList>
    </citation>
    <scope>NUCLEOTIDE SEQUENCE [LARGE SCALE GENOMIC DNA]</scope>
    <source>
        <strain evidence="1 2">AFS083043</strain>
    </source>
</reference>
<dbReference type="Gene3D" id="3.30.70.100">
    <property type="match status" value="1"/>
</dbReference>
<gene>
    <name evidence="1" type="ORF">COI93_04875</name>
</gene>
<dbReference type="InterPro" id="IPR011008">
    <property type="entry name" value="Dimeric_a/b-barrel"/>
</dbReference>
<comment type="caution">
    <text evidence="1">The sequence shown here is derived from an EMBL/GenBank/DDBJ whole genome shotgun (WGS) entry which is preliminary data.</text>
</comment>
<accession>A0A2B0MZA3</accession>
<proteinExistence type="predicted"/>
<dbReference type="Proteomes" id="UP000242656">
    <property type="component" value="Unassembled WGS sequence"/>
</dbReference>
<dbReference type="SUPFAM" id="SSF54909">
    <property type="entry name" value="Dimeric alpha+beta barrel"/>
    <property type="match status" value="1"/>
</dbReference>
<evidence type="ECO:0008006" key="3">
    <source>
        <dbReference type="Google" id="ProtNLM"/>
    </source>
</evidence>
<dbReference type="RefSeq" id="WP_098489893.1">
    <property type="nucleotide sequence ID" value="NZ_NUWN01000018.1"/>
</dbReference>
<sequence>MFIVTKLIHIKFGYEEKIIRSLQEYYPNSGTCGFINLEFSRMKRTEHGNEYMIRILWKTQSDHHEWISQKQEATTMSWKQQFQSYILSSKSNAAHVKYPH</sequence>
<name>A0A2B0MZA3_BACCE</name>
<dbReference type="AlphaFoldDB" id="A0A2B0MZA3"/>
<evidence type="ECO:0000313" key="2">
    <source>
        <dbReference type="Proteomes" id="UP000242656"/>
    </source>
</evidence>
<protein>
    <recommendedName>
        <fullName evidence="3">ABM domain-containing protein</fullName>
    </recommendedName>
</protein>
<evidence type="ECO:0000313" key="1">
    <source>
        <dbReference type="EMBL" id="PFK46395.1"/>
    </source>
</evidence>
<organism evidence="1 2">
    <name type="scientific">Bacillus cereus</name>
    <dbReference type="NCBI Taxonomy" id="1396"/>
    <lineage>
        <taxon>Bacteria</taxon>
        <taxon>Bacillati</taxon>
        <taxon>Bacillota</taxon>
        <taxon>Bacilli</taxon>
        <taxon>Bacillales</taxon>
        <taxon>Bacillaceae</taxon>
        <taxon>Bacillus</taxon>
        <taxon>Bacillus cereus group</taxon>
    </lineage>
</organism>
<dbReference type="EMBL" id="NUWN01000018">
    <property type="protein sequence ID" value="PFK46395.1"/>
    <property type="molecule type" value="Genomic_DNA"/>
</dbReference>